<dbReference type="EMBL" id="KQ242224">
    <property type="protein sequence ID" value="KNC79922.1"/>
    <property type="molecule type" value="Genomic_DNA"/>
</dbReference>
<dbReference type="GeneID" id="25908206"/>
<gene>
    <name evidence="7" type="ORF">SARC_07702</name>
</gene>
<evidence type="ECO:0000313" key="7">
    <source>
        <dbReference type="EMBL" id="KNC79922.1"/>
    </source>
</evidence>
<evidence type="ECO:0000256" key="2">
    <source>
        <dbReference type="ARBA" id="ARBA00007118"/>
    </source>
</evidence>
<sequence>MGVIVKLYEYIQDLVAERPEVFLAFALVLCVQLRILGTRTPTYESQSFKNSTLAADIQEAGAAVDDEVADADHSEEPEEHVPYQPIRYTEQEMVERSRAHYTLMNNRRSVRDFSTEDVPREVIDNIIRVGGTGPSGAHTEPWTYVVVRSAEKKREIREIIEAEEKVNYARRMGEKWVDDLSHIGTTWSKPYLEECPYIIIVFKSAHSKNPDGSKKIHYYHEISSSIGVGFLLGAVQNAGLCSVTTTPMNAGPKLRAVCGRPESEKVLVLLPVGYPRSDATVPDLHRKPLNDIMVVV</sequence>
<keyword evidence="4" id="KW-0288">FMN</keyword>
<comment type="cofactor">
    <cofactor evidence="1">
        <name>FMN</name>
        <dbReference type="ChEBI" id="CHEBI:58210"/>
    </cofactor>
</comment>
<dbReference type="Gene3D" id="3.40.109.10">
    <property type="entry name" value="NADH Oxidase"/>
    <property type="match status" value="1"/>
</dbReference>
<dbReference type="CDD" id="cd02144">
    <property type="entry name" value="iodotyrosine_dehalogenase"/>
    <property type="match status" value="1"/>
</dbReference>
<organism evidence="7 8">
    <name type="scientific">Sphaeroforma arctica JP610</name>
    <dbReference type="NCBI Taxonomy" id="667725"/>
    <lineage>
        <taxon>Eukaryota</taxon>
        <taxon>Ichthyosporea</taxon>
        <taxon>Ichthyophonida</taxon>
        <taxon>Sphaeroforma</taxon>
    </lineage>
</organism>
<dbReference type="InterPro" id="IPR029479">
    <property type="entry name" value="Nitroreductase"/>
</dbReference>
<evidence type="ECO:0000259" key="6">
    <source>
        <dbReference type="Pfam" id="PF00881"/>
    </source>
</evidence>
<evidence type="ECO:0000256" key="1">
    <source>
        <dbReference type="ARBA" id="ARBA00001917"/>
    </source>
</evidence>
<dbReference type="GO" id="GO:0140616">
    <property type="term" value="F:iodotyrosine deiodinase activity"/>
    <property type="evidence" value="ECO:0007669"/>
    <property type="project" value="UniProtKB-ARBA"/>
</dbReference>
<dbReference type="InterPro" id="IPR050627">
    <property type="entry name" value="Nitroreductase/BluB"/>
</dbReference>
<proteinExistence type="inferred from homology"/>
<dbReference type="PANTHER" id="PTHR23026">
    <property type="entry name" value="NADPH NITROREDUCTASE"/>
    <property type="match status" value="1"/>
</dbReference>
<comment type="similarity">
    <text evidence="2">Belongs to the nitroreductase family.</text>
</comment>
<accession>A0A0L0FSY0</accession>
<dbReference type="OrthoDB" id="41362at2759"/>
<evidence type="ECO:0000256" key="4">
    <source>
        <dbReference type="ARBA" id="ARBA00022643"/>
    </source>
</evidence>
<dbReference type="PANTHER" id="PTHR23026:SF90">
    <property type="entry name" value="IODOTYROSINE DEIODINASE 1"/>
    <property type="match status" value="1"/>
</dbReference>
<protein>
    <recommendedName>
        <fullName evidence="6">Nitroreductase domain-containing protein</fullName>
    </recommendedName>
</protein>
<dbReference type="InterPro" id="IPR000415">
    <property type="entry name" value="Nitroreductase-like"/>
</dbReference>
<evidence type="ECO:0000313" key="8">
    <source>
        <dbReference type="Proteomes" id="UP000054560"/>
    </source>
</evidence>
<keyword evidence="5" id="KW-0560">Oxidoreductase</keyword>
<dbReference type="STRING" id="667725.A0A0L0FSY0"/>
<keyword evidence="3" id="KW-0285">Flavoprotein</keyword>
<dbReference type="RefSeq" id="XP_014153824.1">
    <property type="nucleotide sequence ID" value="XM_014298349.1"/>
</dbReference>
<keyword evidence="8" id="KW-1185">Reference proteome</keyword>
<dbReference type="FunFam" id="3.40.109.10:FF:000004">
    <property type="entry name" value="Iodotyrosine deiodinase 1"/>
    <property type="match status" value="1"/>
</dbReference>
<dbReference type="Proteomes" id="UP000054560">
    <property type="component" value="Unassembled WGS sequence"/>
</dbReference>
<dbReference type="GO" id="GO:0005886">
    <property type="term" value="C:plasma membrane"/>
    <property type="evidence" value="ECO:0007669"/>
    <property type="project" value="TreeGrafter"/>
</dbReference>
<dbReference type="eggNOG" id="KOG3936">
    <property type="taxonomic scope" value="Eukaryota"/>
</dbReference>
<evidence type="ECO:0000256" key="5">
    <source>
        <dbReference type="ARBA" id="ARBA00023002"/>
    </source>
</evidence>
<dbReference type="AlphaFoldDB" id="A0A0L0FSY0"/>
<reference evidence="7 8" key="1">
    <citation type="submission" date="2011-02" db="EMBL/GenBank/DDBJ databases">
        <title>The Genome Sequence of Sphaeroforma arctica JP610.</title>
        <authorList>
            <consortium name="The Broad Institute Genome Sequencing Platform"/>
            <person name="Russ C."/>
            <person name="Cuomo C."/>
            <person name="Young S.K."/>
            <person name="Zeng Q."/>
            <person name="Gargeya S."/>
            <person name="Alvarado L."/>
            <person name="Berlin A."/>
            <person name="Chapman S.B."/>
            <person name="Chen Z."/>
            <person name="Freedman E."/>
            <person name="Gellesch M."/>
            <person name="Goldberg J."/>
            <person name="Griggs A."/>
            <person name="Gujja S."/>
            <person name="Heilman E."/>
            <person name="Heiman D."/>
            <person name="Howarth C."/>
            <person name="Mehta T."/>
            <person name="Neiman D."/>
            <person name="Pearson M."/>
            <person name="Roberts A."/>
            <person name="Saif S."/>
            <person name="Shea T."/>
            <person name="Shenoy N."/>
            <person name="Sisk P."/>
            <person name="Stolte C."/>
            <person name="Sykes S."/>
            <person name="White J."/>
            <person name="Yandava C."/>
            <person name="Burger G."/>
            <person name="Gray M.W."/>
            <person name="Holland P.W.H."/>
            <person name="King N."/>
            <person name="Lang F.B.F."/>
            <person name="Roger A.J."/>
            <person name="Ruiz-Trillo I."/>
            <person name="Haas B."/>
            <person name="Nusbaum C."/>
            <person name="Birren B."/>
        </authorList>
    </citation>
    <scope>NUCLEOTIDE SEQUENCE [LARGE SCALE GENOMIC DNA]</scope>
    <source>
        <strain evidence="7 8">JP610</strain>
    </source>
</reference>
<dbReference type="SUPFAM" id="SSF55469">
    <property type="entry name" value="FMN-dependent nitroreductase-like"/>
    <property type="match status" value="1"/>
</dbReference>
<dbReference type="GO" id="GO:0006570">
    <property type="term" value="P:tyrosine metabolic process"/>
    <property type="evidence" value="ECO:0007669"/>
    <property type="project" value="TreeGrafter"/>
</dbReference>
<evidence type="ECO:0000256" key="3">
    <source>
        <dbReference type="ARBA" id="ARBA00022630"/>
    </source>
</evidence>
<dbReference type="Pfam" id="PF00881">
    <property type="entry name" value="Nitroreductase"/>
    <property type="match status" value="1"/>
</dbReference>
<name>A0A0L0FSY0_9EUKA</name>
<feature type="domain" description="Nitroreductase" evidence="6">
    <location>
        <begin position="106"/>
        <end position="274"/>
    </location>
</feature>